<gene>
    <name evidence="2" type="ORF">METZ01_LOCUS269812</name>
</gene>
<protein>
    <submittedName>
        <fullName evidence="2">Uncharacterized protein</fullName>
    </submittedName>
</protein>
<evidence type="ECO:0000256" key="1">
    <source>
        <dbReference type="SAM" id="MobiDB-lite"/>
    </source>
</evidence>
<accession>A0A382JYF6</accession>
<dbReference type="AlphaFoldDB" id="A0A382JYF6"/>
<reference evidence="2" key="1">
    <citation type="submission" date="2018-05" db="EMBL/GenBank/DDBJ databases">
        <authorList>
            <person name="Lanie J.A."/>
            <person name="Ng W.-L."/>
            <person name="Kazmierczak K.M."/>
            <person name="Andrzejewski T.M."/>
            <person name="Davidsen T.M."/>
            <person name="Wayne K.J."/>
            <person name="Tettelin H."/>
            <person name="Glass J.I."/>
            <person name="Rusch D."/>
            <person name="Podicherti R."/>
            <person name="Tsui H.-C.T."/>
            <person name="Winkler M.E."/>
        </authorList>
    </citation>
    <scope>NUCLEOTIDE SEQUENCE</scope>
</reference>
<feature type="region of interest" description="Disordered" evidence="1">
    <location>
        <begin position="1"/>
        <end position="20"/>
    </location>
</feature>
<feature type="compositionally biased region" description="Basic residues" evidence="1">
    <location>
        <begin position="1"/>
        <end position="13"/>
    </location>
</feature>
<name>A0A382JYF6_9ZZZZ</name>
<proteinExistence type="predicted"/>
<sequence>MAKKSDRARRRELRKAEKSLKYSNRIKPKVVARDPKAVPINQIITLDLLTNPNLDK</sequence>
<evidence type="ECO:0000313" key="2">
    <source>
        <dbReference type="EMBL" id="SVC16958.1"/>
    </source>
</evidence>
<organism evidence="2">
    <name type="scientific">marine metagenome</name>
    <dbReference type="NCBI Taxonomy" id="408172"/>
    <lineage>
        <taxon>unclassified sequences</taxon>
        <taxon>metagenomes</taxon>
        <taxon>ecological metagenomes</taxon>
    </lineage>
</organism>
<dbReference type="EMBL" id="UINC01077130">
    <property type="protein sequence ID" value="SVC16958.1"/>
    <property type="molecule type" value="Genomic_DNA"/>
</dbReference>